<dbReference type="Pfam" id="PF01551">
    <property type="entry name" value="Peptidase_M23"/>
    <property type="match status" value="1"/>
</dbReference>
<dbReference type="GO" id="GO:0004222">
    <property type="term" value="F:metalloendopeptidase activity"/>
    <property type="evidence" value="ECO:0007669"/>
    <property type="project" value="TreeGrafter"/>
</dbReference>
<dbReference type="PANTHER" id="PTHR21666">
    <property type="entry name" value="PEPTIDASE-RELATED"/>
    <property type="match status" value="1"/>
</dbReference>
<keyword evidence="3" id="KW-0472">Membrane</keyword>
<feature type="region of interest" description="Disordered" evidence="2">
    <location>
        <begin position="94"/>
        <end position="130"/>
    </location>
</feature>
<dbReference type="Proteomes" id="UP000757890">
    <property type="component" value="Unassembled WGS sequence"/>
</dbReference>
<evidence type="ECO:0000256" key="3">
    <source>
        <dbReference type="SAM" id="Phobius"/>
    </source>
</evidence>
<dbReference type="EMBL" id="JABZMK010000030">
    <property type="protein sequence ID" value="MBF1129521.1"/>
    <property type="molecule type" value="Genomic_DNA"/>
</dbReference>
<keyword evidence="3" id="KW-1133">Transmembrane helix</keyword>
<feature type="domain" description="M23ase beta-sheet core" evidence="4">
    <location>
        <begin position="209"/>
        <end position="303"/>
    </location>
</feature>
<keyword evidence="1" id="KW-0175">Coiled coil</keyword>
<keyword evidence="3" id="KW-0812">Transmembrane</keyword>
<feature type="transmembrane region" description="Helical" evidence="3">
    <location>
        <begin position="26"/>
        <end position="47"/>
    </location>
</feature>
<dbReference type="CDD" id="cd12797">
    <property type="entry name" value="M23_peptidase"/>
    <property type="match status" value="1"/>
</dbReference>
<dbReference type="AlphaFoldDB" id="A0A930B7N6"/>
<dbReference type="SUPFAM" id="SSF51261">
    <property type="entry name" value="Duplicated hybrid motif"/>
    <property type="match status" value="1"/>
</dbReference>
<feature type="coiled-coil region" evidence="1">
    <location>
        <begin position="56"/>
        <end position="90"/>
    </location>
</feature>
<evidence type="ECO:0000256" key="2">
    <source>
        <dbReference type="SAM" id="MobiDB-lite"/>
    </source>
</evidence>
<name>A0A930B7N6_9FIRM</name>
<accession>A0A930B7N6</accession>
<comment type="caution">
    <text evidence="5">The sequence shown here is derived from an EMBL/GenBank/DDBJ whole genome shotgun (WGS) entry which is preliminary data.</text>
</comment>
<evidence type="ECO:0000313" key="6">
    <source>
        <dbReference type="Proteomes" id="UP000757890"/>
    </source>
</evidence>
<evidence type="ECO:0000313" key="5">
    <source>
        <dbReference type="EMBL" id="MBF1129521.1"/>
    </source>
</evidence>
<organism evidence="5 6">
    <name type="scientific">Dialister invisus</name>
    <dbReference type="NCBI Taxonomy" id="218538"/>
    <lineage>
        <taxon>Bacteria</taxon>
        <taxon>Bacillati</taxon>
        <taxon>Bacillota</taxon>
        <taxon>Negativicutes</taxon>
        <taxon>Veillonellales</taxon>
        <taxon>Veillonellaceae</taxon>
        <taxon>Dialister</taxon>
    </lineage>
</organism>
<dbReference type="InterPro" id="IPR050570">
    <property type="entry name" value="Cell_wall_metabolism_enzyme"/>
</dbReference>
<gene>
    <name evidence="5" type="ORF">HXL70_05680</name>
</gene>
<dbReference type="Gene3D" id="2.70.70.10">
    <property type="entry name" value="Glucose Permease (Domain IIA)"/>
    <property type="match status" value="1"/>
</dbReference>
<reference evidence="5" key="1">
    <citation type="submission" date="2020-04" db="EMBL/GenBank/DDBJ databases">
        <title>Deep metagenomics examines the oral microbiome during advanced dental caries in children, revealing novel taxa and co-occurrences with host molecules.</title>
        <authorList>
            <person name="Baker J.L."/>
            <person name="Morton J.T."/>
            <person name="Dinis M."/>
            <person name="Alvarez R."/>
            <person name="Tran N.C."/>
            <person name="Knight R."/>
            <person name="Edlund A."/>
        </authorList>
    </citation>
    <scope>NUCLEOTIDE SEQUENCE</scope>
    <source>
        <strain evidence="5">JCVI_32_bin.14</strain>
    </source>
</reference>
<dbReference type="PANTHER" id="PTHR21666:SF270">
    <property type="entry name" value="MUREIN HYDROLASE ACTIVATOR ENVC"/>
    <property type="match status" value="1"/>
</dbReference>
<dbReference type="InterPro" id="IPR011055">
    <property type="entry name" value="Dup_hybrid_motif"/>
</dbReference>
<sequence>MIKEKNEETGEVKVIFSSEEFKRLKIFGGAAAVLLILSAGLAGWAAYSTTALHAENELYRSQLKMADEKMQALENKAKTVEKISGQLQELVRTNGGTVPENTGTGGIGGASTVPDIAKTTGNKKKDDEKIAVSETPGELLKEMRRLDERLDKQIRLVVALRSEFMNQAYGTVSSVLNPTAETPNIWPVAGPISSYYGYRTSPGGIGSTFHEGVDIAGDYGTPISATAAGTVTQAGWVGGYGYLVEVRHADGIVTRYGHNSAVLVYEGQHVDQGSMIALMGSTGNSTGPHCHYEVRINGEAVDPMYFLPQSY</sequence>
<dbReference type="InterPro" id="IPR016047">
    <property type="entry name" value="M23ase_b-sheet_dom"/>
</dbReference>
<evidence type="ECO:0000256" key="1">
    <source>
        <dbReference type="SAM" id="Coils"/>
    </source>
</evidence>
<proteinExistence type="predicted"/>
<evidence type="ECO:0000259" key="4">
    <source>
        <dbReference type="Pfam" id="PF01551"/>
    </source>
</evidence>
<protein>
    <submittedName>
        <fullName evidence="5">M23 family metallopeptidase</fullName>
    </submittedName>
</protein>